<dbReference type="Pfam" id="PF06144">
    <property type="entry name" value="DNA_pol3_delta"/>
    <property type="match status" value="1"/>
</dbReference>
<evidence type="ECO:0000313" key="7">
    <source>
        <dbReference type="Proteomes" id="UP000297693"/>
    </source>
</evidence>
<evidence type="ECO:0000256" key="4">
    <source>
        <dbReference type="ARBA" id="ARBA00022932"/>
    </source>
</evidence>
<reference evidence="6" key="1">
    <citation type="journal article" date="2019" name="PLoS Negl. Trop. Dis.">
        <title>Revisiting the worldwide diversity of Leptospira species in the environment.</title>
        <authorList>
            <person name="Vincent A.T."/>
            <person name="Schiettekatte O."/>
            <person name="Bourhy P."/>
            <person name="Veyrier F.J."/>
            <person name="Picardeau M."/>
        </authorList>
    </citation>
    <scope>NUCLEOTIDE SEQUENCE [LARGE SCALE GENOMIC DNA]</scope>
    <source>
        <strain evidence="6">201702476</strain>
    </source>
</reference>
<protein>
    <submittedName>
        <fullName evidence="6">DNA polymerase III subunit delta</fullName>
    </submittedName>
</protein>
<accession>A0A4R9KBL4</accession>
<dbReference type="GO" id="GO:0009360">
    <property type="term" value="C:DNA polymerase III complex"/>
    <property type="evidence" value="ECO:0007669"/>
    <property type="project" value="InterPro"/>
</dbReference>
<dbReference type="NCBIfam" id="TIGR01128">
    <property type="entry name" value="holA"/>
    <property type="match status" value="1"/>
</dbReference>
<dbReference type="GO" id="GO:0006261">
    <property type="term" value="P:DNA-templated DNA replication"/>
    <property type="evidence" value="ECO:0007669"/>
    <property type="project" value="TreeGrafter"/>
</dbReference>
<evidence type="ECO:0000256" key="1">
    <source>
        <dbReference type="ARBA" id="ARBA00022679"/>
    </source>
</evidence>
<dbReference type="OrthoDB" id="334815at2"/>
<keyword evidence="4" id="KW-0239">DNA-directed DNA polymerase</keyword>
<evidence type="ECO:0000256" key="3">
    <source>
        <dbReference type="ARBA" id="ARBA00022705"/>
    </source>
</evidence>
<keyword evidence="1" id="KW-0808">Transferase</keyword>
<dbReference type="SUPFAM" id="SSF52540">
    <property type="entry name" value="P-loop containing nucleoside triphosphate hydrolases"/>
    <property type="match status" value="1"/>
</dbReference>
<gene>
    <name evidence="6" type="ORF">EHQ58_01630</name>
</gene>
<evidence type="ECO:0000256" key="2">
    <source>
        <dbReference type="ARBA" id="ARBA00022695"/>
    </source>
</evidence>
<dbReference type="GO" id="GO:0003887">
    <property type="term" value="F:DNA-directed DNA polymerase activity"/>
    <property type="evidence" value="ECO:0007669"/>
    <property type="project" value="UniProtKB-KW"/>
</dbReference>
<evidence type="ECO:0000259" key="5">
    <source>
        <dbReference type="Pfam" id="PF06144"/>
    </source>
</evidence>
<dbReference type="RefSeq" id="WP_135621589.1">
    <property type="nucleotide sequence ID" value="NZ_RQGD01000005.1"/>
</dbReference>
<dbReference type="PANTHER" id="PTHR34388:SF1">
    <property type="entry name" value="DNA POLYMERASE III SUBUNIT DELTA"/>
    <property type="match status" value="1"/>
</dbReference>
<dbReference type="Gene3D" id="3.40.50.300">
    <property type="entry name" value="P-loop containing nucleotide triphosphate hydrolases"/>
    <property type="match status" value="1"/>
</dbReference>
<name>A0A4R9KBL4_9LEPT</name>
<dbReference type="InterPro" id="IPR027417">
    <property type="entry name" value="P-loop_NTPase"/>
</dbReference>
<keyword evidence="3" id="KW-0235">DNA replication</keyword>
<evidence type="ECO:0000313" key="6">
    <source>
        <dbReference type="EMBL" id="TGL63169.1"/>
    </source>
</evidence>
<feature type="domain" description="DNA polymerase III delta N-terminal" evidence="5">
    <location>
        <begin position="29"/>
        <end position="135"/>
    </location>
</feature>
<dbReference type="GO" id="GO:0003677">
    <property type="term" value="F:DNA binding"/>
    <property type="evidence" value="ECO:0007669"/>
    <property type="project" value="InterPro"/>
</dbReference>
<keyword evidence="7" id="KW-1185">Reference proteome</keyword>
<dbReference type="EMBL" id="RQGD01000005">
    <property type="protein sequence ID" value="TGL63169.1"/>
    <property type="molecule type" value="Genomic_DNA"/>
</dbReference>
<dbReference type="InterPro" id="IPR010372">
    <property type="entry name" value="DNA_pol3_delta_N"/>
</dbReference>
<dbReference type="AlphaFoldDB" id="A0A4R9KBL4"/>
<dbReference type="Proteomes" id="UP000297693">
    <property type="component" value="Unassembled WGS sequence"/>
</dbReference>
<comment type="caution">
    <text evidence="6">The sequence shown here is derived from an EMBL/GenBank/DDBJ whole genome shotgun (WGS) entry which is preliminary data.</text>
</comment>
<dbReference type="Gene3D" id="1.10.8.60">
    <property type="match status" value="1"/>
</dbReference>
<keyword evidence="2" id="KW-0548">Nucleotidyltransferase</keyword>
<dbReference type="InterPro" id="IPR005790">
    <property type="entry name" value="DNA_polIII_delta"/>
</dbReference>
<organism evidence="6 7">
    <name type="scientific">Leptospira ognonensis</name>
    <dbReference type="NCBI Taxonomy" id="2484945"/>
    <lineage>
        <taxon>Bacteria</taxon>
        <taxon>Pseudomonadati</taxon>
        <taxon>Spirochaetota</taxon>
        <taxon>Spirochaetia</taxon>
        <taxon>Leptospirales</taxon>
        <taxon>Leptospiraceae</taxon>
        <taxon>Leptospira</taxon>
    </lineage>
</organism>
<proteinExistence type="predicted"/>
<dbReference type="PANTHER" id="PTHR34388">
    <property type="entry name" value="DNA POLYMERASE III SUBUNIT DELTA"/>
    <property type="match status" value="1"/>
</dbReference>
<sequence length="368" mass="42772">MDTKKKPIEISSLFQLLKLGEKDLPEVFVYVGEDSFEFEIAVDHFKEKLDQHADKLDVVVIVAESGEHTNLFSELFTANMFFPRKLIILKSGAAFFKPILEAKPKSELADYVAGFKKNILSISDNTNLLVHYDGKDLPANFSDLFQNHYSFYKPKTIYQNDIPKTLKEVLDKESVQLEEDARDEFIHRIPANVGSYIKSIRKLKQYLNKNKFSLADIHSILFSQNEMNVTTLVDSLIQSKKSEFYKEFTKFSDENSEILAFLTRLLYKLDEIRKIKVIRSKHNGEIPIPIMDELLKTGGFSEARKGFMRRQLVNDAKYFTEKTLNEFYDILIEMNIKYKSGLRNEEGRVYFIQRTMEMFKIIHASSSS</sequence>